<dbReference type="EC" id="2.7.11.1" evidence="1"/>
<evidence type="ECO:0000256" key="7">
    <source>
        <dbReference type="ARBA" id="ARBA00022840"/>
    </source>
</evidence>
<dbReference type="InterPro" id="IPR053235">
    <property type="entry name" value="Ser_Thr_kinase"/>
</dbReference>
<dbReference type="Pfam" id="PF00069">
    <property type="entry name" value="Pkinase"/>
    <property type="match status" value="1"/>
</dbReference>
<dbReference type="PANTHER" id="PTHR24361">
    <property type="entry name" value="MITOGEN-ACTIVATED KINASE KINASE KINASE"/>
    <property type="match status" value="1"/>
</dbReference>
<evidence type="ECO:0000256" key="5">
    <source>
        <dbReference type="ARBA" id="ARBA00022741"/>
    </source>
</evidence>
<evidence type="ECO:0000256" key="10">
    <source>
        <dbReference type="ARBA" id="ARBA00048679"/>
    </source>
</evidence>
<dbReference type="PROSITE" id="PS00107">
    <property type="entry name" value="PROTEIN_KINASE_ATP"/>
    <property type="match status" value="1"/>
</dbReference>
<proteinExistence type="inferred from homology"/>
<feature type="region of interest" description="Disordered" evidence="12">
    <location>
        <begin position="1236"/>
        <end position="1284"/>
    </location>
</feature>
<comment type="catalytic activity">
    <reaction evidence="10">
        <text>L-seryl-[protein] + ATP = O-phospho-L-seryl-[protein] + ADP + H(+)</text>
        <dbReference type="Rhea" id="RHEA:17989"/>
        <dbReference type="Rhea" id="RHEA-COMP:9863"/>
        <dbReference type="Rhea" id="RHEA-COMP:11604"/>
        <dbReference type="ChEBI" id="CHEBI:15378"/>
        <dbReference type="ChEBI" id="CHEBI:29999"/>
        <dbReference type="ChEBI" id="CHEBI:30616"/>
        <dbReference type="ChEBI" id="CHEBI:83421"/>
        <dbReference type="ChEBI" id="CHEBI:456216"/>
        <dbReference type="EC" id="2.7.11.1"/>
    </reaction>
</comment>
<dbReference type="GO" id="GO:0005737">
    <property type="term" value="C:cytoplasm"/>
    <property type="evidence" value="ECO:0007669"/>
    <property type="project" value="TreeGrafter"/>
</dbReference>
<feature type="region of interest" description="Disordered" evidence="12">
    <location>
        <begin position="1"/>
        <end position="55"/>
    </location>
</feature>
<feature type="compositionally biased region" description="Low complexity" evidence="12">
    <location>
        <begin position="359"/>
        <end position="370"/>
    </location>
</feature>
<comment type="catalytic activity">
    <reaction evidence="9">
        <text>L-threonyl-[protein] + ATP = O-phospho-L-threonyl-[protein] + ADP + H(+)</text>
        <dbReference type="Rhea" id="RHEA:46608"/>
        <dbReference type="Rhea" id="RHEA-COMP:11060"/>
        <dbReference type="Rhea" id="RHEA-COMP:11605"/>
        <dbReference type="ChEBI" id="CHEBI:15378"/>
        <dbReference type="ChEBI" id="CHEBI:30013"/>
        <dbReference type="ChEBI" id="CHEBI:30616"/>
        <dbReference type="ChEBI" id="CHEBI:61977"/>
        <dbReference type="ChEBI" id="CHEBI:456216"/>
        <dbReference type="EC" id="2.7.11.1"/>
    </reaction>
</comment>
<dbReference type="CDD" id="cd06627">
    <property type="entry name" value="STKc_Cdc7_like"/>
    <property type="match status" value="1"/>
</dbReference>
<dbReference type="Proteomes" id="UP000800035">
    <property type="component" value="Unassembled WGS sequence"/>
</dbReference>
<dbReference type="GO" id="GO:0046872">
    <property type="term" value="F:metal ion binding"/>
    <property type="evidence" value="ECO:0007669"/>
    <property type="project" value="UniProtKB-KW"/>
</dbReference>
<protein>
    <recommendedName>
        <fullName evidence="1">non-specific serine/threonine protein kinase</fullName>
        <ecNumber evidence="1">2.7.11.1</ecNumber>
    </recommendedName>
</protein>
<dbReference type="FunFam" id="1.10.510.10:FF:000946">
    <property type="entry name" value="Probable serine/threonine-protein kinase DDB_G0284251"/>
    <property type="match status" value="1"/>
</dbReference>
<dbReference type="GO" id="GO:0004674">
    <property type="term" value="F:protein serine/threonine kinase activity"/>
    <property type="evidence" value="ECO:0007669"/>
    <property type="project" value="UniProtKB-KW"/>
</dbReference>
<comment type="similarity">
    <text evidence="8">Belongs to the protein kinase superfamily. STE Ser/Thr protein kinase family.</text>
</comment>
<evidence type="ECO:0000256" key="11">
    <source>
        <dbReference type="PROSITE-ProRule" id="PRU10141"/>
    </source>
</evidence>
<feature type="compositionally biased region" description="Low complexity" evidence="12">
    <location>
        <begin position="473"/>
        <end position="496"/>
    </location>
</feature>
<feature type="compositionally biased region" description="Low complexity" evidence="12">
    <location>
        <begin position="1246"/>
        <end position="1268"/>
    </location>
</feature>
<feature type="compositionally biased region" description="Low complexity" evidence="12">
    <location>
        <begin position="1338"/>
        <end position="1359"/>
    </location>
</feature>
<name>A0A6A5TVI2_9PLEO</name>
<evidence type="ECO:0000256" key="1">
    <source>
        <dbReference type="ARBA" id="ARBA00012513"/>
    </source>
</evidence>
<feature type="region of interest" description="Disordered" evidence="12">
    <location>
        <begin position="356"/>
        <end position="393"/>
    </location>
</feature>
<keyword evidence="3" id="KW-0808">Transferase</keyword>
<dbReference type="SUPFAM" id="SSF56112">
    <property type="entry name" value="Protein kinase-like (PK-like)"/>
    <property type="match status" value="1"/>
</dbReference>
<dbReference type="PROSITE" id="PS00108">
    <property type="entry name" value="PROTEIN_KINASE_ST"/>
    <property type="match status" value="1"/>
</dbReference>
<dbReference type="GO" id="GO:0005524">
    <property type="term" value="F:ATP binding"/>
    <property type="evidence" value="ECO:0007669"/>
    <property type="project" value="UniProtKB-UniRule"/>
</dbReference>
<keyword evidence="4" id="KW-0479">Metal-binding</keyword>
<feature type="region of interest" description="Disordered" evidence="12">
    <location>
        <begin position="1338"/>
        <end position="1452"/>
    </location>
</feature>
<evidence type="ECO:0000256" key="3">
    <source>
        <dbReference type="ARBA" id="ARBA00022679"/>
    </source>
</evidence>
<dbReference type="InterPro" id="IPR000719">
    <property type="entry name" value="Prot_kinase_dom"/>
</dbReference>
<dbReference type="InterPro" id="IPR017441">
    <property type="entry name" value="Protein_kinase_ATP_BS"/>
</dbReference>
<evidence type="ECO:0000256" key="6">
    <source>
        <dbReference type="ARBA" id="ARBA00022777"/>
    </source>
</evidence>
<dbReference type="SUPFAM" id="SSF48371">
    <property type="entry name" value="ARM repeat"/>
    <property type="match status" value="1"/>
</dbReference>
<dbReference type="SMART" id="SM00220">
    <property type="entry name" value="S_TKc"/>
    <property type="match status" value="1"/>
</dbReference>
<feature type="compositionally biased region" description="Polar residues" evidence="12">
    <location>
        <begin position="600"/>
        <end position="619"/>
    </location>
</feature>
<keyword evidence="7 11" id="KW-0067">ATP-binding</keyword>
<keyword evidence="5 11" id="KW-0547">Nucleotide-binding</keyword>
<dbReference type="PANTHER" id="PTHR24361:SF433">
    <property type="entry name" value="PROTEIN KINASE DOMAIN-CONTAINING PROTEIN"/>
    <property type="match status" value="1"/>
</dbReference>
<organism evidence="14 15">
    <name type="scientific">Byssothecium circinans</name>
    <dbReference type="NCBI Taxonomy" id="147558"/>
    <lineage>
        <taxon>Eukaryota</taxon>
        <taxon>Fungi</taxon>
        <taxon>Dikarya</taxon>
        <taxon>Ascomycota</taxon>
        <taxon>Pezizomycotina</taxon>
        <taxon>Dothideomycetes</taxon>
        <taxon>Pleosporomycetidae</taxon>
        <taxon>Pleosporales</taxon>
        <taxon>Massarineae</taxon>
        <taxon>Massarinaceae</taxon>
        <taxon>Byssothecium</taxon>
    </lineage>
</organism>
<dbReference type="Gene3D" id="1.25.10.10">
    <property type="entry name" value="Leucine-rich Repeat Variant"/>
    <property type="match status" value="2"/>
</dbReference>
<dbReference type="OrthoDB" id="8693905at2759"/>
<evidence type="ECO:0000256" key="8">
    <source>
        <dbReference type="ARBA" id="ARBA00025754"/>
    </source>
</evidence>
<dbReference type="EMBL" id="ML976994">
    <property type="protein sequence ID" value="KAF1955652.1"/>
    <property type="molecule type" value="Genomic_DNA"/>
</dbReference>
<dbReference type="FunFam" id="3.30.200.20:FF:000042">
    <property type="entry name" value="Aurora kinase A"/>
    <property type="match status" value="1"/>
</dbReference>
<dbReference type="InterPro" id="IPR008271">
    <property type="entry name" value="Ser/Thr_kinase_AS"/>
</dbReference>
<feature type="domain" description="Protein kinase" evidence="13">
    <location>
        <begin position="65"/>
        <end position="315"/>
    </location>
</feature>
<accession>A0A6A5TVI2</accession>
<feature type="compositionally biased region" description="Basic residues" evidence="12">
    <location>
        <begin position="1"/>
        <end position="12"/>
    </location>
</feature>
<keyword evidence="2" id="KW-0723">Serine/threonine-protein kinase</keyword>
<evidence type="ECO:0000313" key="14">
    <source>
        <dbReference type="EMBL" id="KAF1955652.1"/>
    </source>
</evidence>
<feature type="region of interest" description="Disordered" evidence="12">
    <location>
        <begin position="471"/>
        <end position="529"/>
    </location>
</feature>
<evidence type="ECO:0000256" key="2">
    <source>
        <dbReference type="ARBA" id="ARBA00022527"/>
    </source>
</evidence>
<evidence type="ECO:0000256" key="12">
    <source>
        <dbReference type="SAM" id="MobiDB-lite"/>
    </source>
</evidence>
<evidence type="ECO:0000256" key="9">
    <source>
        <dbReference type="ARBA" id="ARBA00047899"/>
    </source>
</evidence>
<dbReference type="PROSITE" id="PS50011">
    <property type="entry name" value="PROTEIN_KINASE_DOM"/>
    <property type="match status" value="1"/>
</dbReference>
<feature type="region of interest" description="Disordered" evidence="12">
    <location>
        <begin position="591"/>
        <end position="630"/>
    </location>
</feature>
<dbReference type="InterPro" id="IPR011009">
    <property type="entry name" value="Kinase-like_dom_sf"/>
</dbReference>
<evidence type="ECO:0000259" key="13">
    <source>
        <dbReference type="PROSITE" id="PS50011"/>
    </source>
</evidence>
<evidence type="ECO:0000313" key="15">
    <source>
        <dbReference type="Proteomes" id="UP000800035"/>
    </source>
</evidence>
<sequence length="1452" mass="159851">MVSHPPKQHAQHAQHASRSSQLSNHTKKTSSSSSSSSSLHVREERPSREGTAQRAAQDVAGLKDYQLGDCLGKGAFGSVYRALNWGTGETVAIKQVRLENLGAADLKTIMLEIDLLKNLSHENIVRYNGFVKSPESLYIILEYCENGSLHTICKNFGKFPENLVALYMSQVLHGLLYLHEQGVIHRDIKGANILTTKEGLVKLADFGVATKQSGLDQSSVVGTPYWMAPEVIELSGATTASDIWSVGCTVIELIEGKPPYHKLQPMQALFRIVNDDHPPIPGSASKYLSEFLMECFQKNPNLRIDAKRLLKHPWILSAKRQVSTVPTNKEAIKSVQHWNEVLSKSPKSIRRGSRLISGASQSPQAPSPAARKTTVNNLHIPKHRPFADSFRSPDLDRDDNWDDDFAESISPRAFHQPHLKPQDNFGGLFSSDKLKAYASFESVAEEASNFDNEATVKSPLNLHHLRGMSSAFASNNSARPTSSRTRTSDSRSTSTASDDRSEGQPRTAFLRGLPKAVQPTRNKAAAMKRPSQMFRENTVEDYSDLMPADEDAFEMKLRAMQVANPPSMLPKEDIGKVASNSPAGLFSPQLFHPSDLKTAPKSTRGTNGSGIRQRSVSSTKTRKMQRSQSEIEIQKYAEDDRDDFSDVFGDIKPSKAESDSGSEYNSSMAMITSKMSASFMIADDDDLDPFANMDEGLENINLENNVARDRDDRLVKQTESLVGCLKTSQPDEMLFDYADQLLQVLYESSDKRAIVLRSHGMLPILEILGAKPPNEVVLPLLKIINLIIHEDGDTQESLSFLGGIPTICDYASKKYTSDIRKEAAAFVRQMYSTSALTLQMFIGCGGINHLVEFLEEDIDTERDLVLIGVNGVWSVFNLQGPTPKNDFCRIFSRSSVLYPLSLVLNRVVGEKDELAQLVQGRIVSIFLIFSQAESYVKELVADRMILKRVLKDLPKMSPVHQVTMLKFIKNLSMLSSTHEALQNSNAIDMLIELLKDTRHQKNSREISNQVLNTMYNLCRHNKSRQEEAALSDVIPLLKEVVTDGGPLKEFALPILCELAHSGKVARKMLWQAHGLQFYISMLADRNWQVTALDAIFVWLQEETARVEQNLLSSNFSSAIITSYTSPEMSQSSFESMLDPLQKLVRLSPPIAASLAVPELFTRTVQKLGHKDAVTRVNLLRILRTICDATEDDCTLIKLFGVYNPILDLSRNDPAVLVRQMAEEMVRVCDDVGKRSTSRATGFRRPASSAGTRAGSGSSSGSTLVSGMTPPTPTSLKNTFAIPSLPPTPTLVVGSNRERVARSQSTAGIWDLAEEPAHAKHPPLARSSTAVAALGVPLSSPQLSSRTPSRPPSRDTSSSLARVEAANKDSSGRSSRLPKARQGRLSEAVSRRRQSQVSNSGEENQTPGPSSGNNTPLPRLQIVRRRRETSGGEMSSGVGGGSGSGRRKGAPLE</sequence>
<feature type="binding site" evidence="11">
    <location>
        <position position="94"/>
    </location>
    <ligand>
        <name>ATP</name>
        <dbReference type="ChEBI" id="CHEBI:30616"/>
    </ligand>
</feature>
<dbReference type="InterPro" id="IPR011989">
    <property type="entry name" value="ARM-like"/>
</dbReference>
<feature type="compositionally biased region" description="Polar residues" evidence="12">
    <location>
        <begin position="1398"/>
        <end position="1415"/>
    </location>
</feature>
<dbReference type="InterPro" id="IPR016024">
    <property type="entry name" value="ARM-type_fold"/>
</dbReference>
<keyword evidence="6" id="KW-0418">Kinase</keyword>
<reference evidence="14" key="1">
    <citation type="journal article" date="2020" name="Stud. Mycol.">
        <title>101 Dothideomycetes genomes: a test case for predicting lifestyles and emergence of pathogens.</title>
        <authorList>
            <person name="Haridas S."/>
            <person name="Albert R."/>
            <person name="Binder M."/>
            <person name="Bloem J."/>
            <person name="Labutti K."/>
            <person name="Salamov A."/>
            <person name="Andreopoulos B."/>
            <person name="Baker S."/>
            <person name="Barry K."/>
            <person name="Bills G."/>
            <person name="Bluhm B."/>
            <person name="Cannon C."/>
            <person name="Castanera R."/>
            <person name="Culley D."/>
            <person name="Daum C."/>
            <person name="Ezra D."/>
            <person name="Gonzalez J."/>
            <person name="Henrissat B."/>
            <person name="Kuo A."/>
            <person name="Liang C."/>
            <person name="Lipzen A."/>
            <person name="Lutzoni F."/>
            <person name="Magnuson J."/>
            <person name="Mondo S."/>
            <person name="Nolan M."/>
            <person name="Ohm R."/>
            <person name="Pangilinan J."/>
            <person name="Park H.-J."/>
            <person name="Ramirez L."/>
            <person name="Alfaro M."/>
            <person name="Sun H."/>
            <person name="Tritt A."/>
            <person name="Yoshinaga Y."/>
            <person name="Zwiers L.-H."/>
            <person name="Turgeon B."/>
            <person name="Goodwin S."/>
            <person name="Spatafora J."/>
            <person name="Crous P."/>
            <person name="Grigoriev I."/>
        </authorList>
    </citation>
    <scope>NUCLEOTIDE SEQUENCE</scope>
    <source>
        <strain evidence="14">CBS 675.92</strain>
    </source>
</reference>
<evidence type="ECO:0000256" key="4">
    <source>
        <dbReference type="ARBA" id="ARBA00022723"/>
    </source>
</evidence>
<keyword evidence="15" id="KW-1185">Reference proteome</keyword>
<dbReference type="Gene3D" id="1.10.510.10">
    <property type="entry name" value="Transferase(Phosphotransferase) domain 1"/>
    <property type="match status" value="1"/>
</dbReference>
<gene>
    <name evidence="14" type="ORF">CC80DRAFT_505514</name>
</gene>